<reference evidence="5" key="1">
    <citation type="submission" date="2017-09" db="EMBL/GenBank/DDBJ databases">
        <title>Depth-based differentiation of microbial function through sediment-hosted aquifers and enrichment of novel symbionts in the deep terrestrial subsurface.</title>
        <authorList>
            <person name="Probst A.J."/>
            <person name="Ladd B."/>
            <person name="Jarett J.K."/>
            <person name="Geller-Mcgrath D.E."/>
            <person name="Sieber C.M.K."/>
            <person name="Emerson J.B."/>
            <person name="Anantharaman K."/>
            <person name="Thomas B.C."/>
            <person name="Malmstrom R."/>
            <person name="Stieglmeier M."/>
            <person name="Klingl A."/>
            <person name="Woyke T."/>
            <person name="Ryan C.M."/>
            <person name="Banfield J.F."/>
        </authorList>
    </citation>
    <scope>NUCLEOTIDE SEQUENCE [LARGE SCALE GENOMIC DNA]</scope>
</reference>
<feature type="site" description="Important for autoinhibition of adenylyltransferase activity" evidence="2">
    <location>
        <position position="55"/>
    </location>
</feature>
<dbReference type="Gene3D" id="1.10.10.10">
    <property type="entry name" value="Winged helix-like DNA-binding domain superfamily/Winged helix DNA-binding domain"/>
    <property type="match status" value="1"/>
</dbReference>
<evidence type="ECO:0000313" key="4">
    <source>
        <dbReference type="EMBL" id="PJA41380.1"/>
    </source>
</evidence>
<name>A0A2M7X5G8_UNCKA</name>
<dbReference type="PANTHER" id="PTHR13504:SF38">
    <property type="entry name" value="FIDO DOMAIN-CONTAINING PROTEIN"/>
    <property type="match status" value="1"/>
</dbReference>
<evidence type="ECO:0000256" key="1">
    <source>
        <dbReference type="PIRSR" id="PIRSR640198-1"/>
    </source>
</evidence>
<dbReference type="AlphaFoldDB" id="A0A2M7X5G8"/>
<comment type="caution">
    <text evidence="4">The sequence shown here is derived from an EMBL/GenBank/DDBJ whole genome shotgun (WGS) entry which is preliminary data.</text>
</comment>
<sequence length="361" mass="41475">MFDPKFEITPNLLKYVSRVEAAKAVIENAPLLPLYERKFKAEATVRKVHFSTAIEGNYLNLAEVQKVLSNPSYANDGIISSSDESGAQVLARQRDLNEVINYRNVIMYIESATKSSRKINLSSSHLETLHQLLLKNIMDDVAGKYRTKTAMTVNFATGEKLYPYEEFGNIEVKMRELINWYNNESTNKLVHPVIKAGILHLELVRIHPFEEGNGRLARAIATLSLSVDGYDVGHFFCLDEYYDSNAKDYYDNLSAGFNDLNVWLEYFATGMAVEFDRIKDRVLKISKDAKVKERSGQMFITERQEKIIEWLNNFGYFRNQDFDELFVDISEDTVLRELKGLIDAKIIKKVGKTKSARYELE</sequence>
<dbReference type="InterPro" id="IPR036388">
    <property type="entry name" value="WH-like_DNA-bd_sf"/>
</dbReference>
<dbReference type="InterPro" id="IPR003812">
    <property type="entry name" value="Fido"/>
</dbReference>
<feature type="active site" evidence="1">
    <location>
        <position position="207"/>
    </location>
</feature>
<dbReference type="SUPFAM" id="SSF140931">
    <property type="entry name" value="Fic-like"/>
    <property type="match status" value="1"/>
</dbReference>
<dbReference type="PANTHER" id="PTHR13504">
    <property type="entry name" value="FIDO DOMAIN-CONTAINING PROTEIN DDB_G0283145"/>
    <property type="match status" value="1"/>
</dbReference>
<evidence type="ECO:0000256" key="2">
    <source>
        <dbReference type="PIRSR" id="PIRSR640198-3"/>
    </source>
</evidence>
<proteinExistence type="predicted"/>
<accession>A0A2M7X5G8</accession>
<dbReference type="InterPro" id="IPR040198">
    <property type="entry name" value="Fido_containing"/>
</dbReference>
<dbReference type="Gene3D" id="1.10.3290.10">
    <property type="entry name" value="Fido-like domain"/>
    <property type="match status" value="1"/>
</dbReference>
<dbReference type="PROSITE" id="PS51459">
    <property type="entry name" value="FIDO"/>
    <property type="match status" value="1"/>
</dbReference>
<evidence type="ECO:0000313" key="5">
    <source>
        <dbReference type="Proteomes" id="UP000230683"/>
    </source>
</evidence>
<feature type="domain" description="Fido" evidence="3">
    <location>
        <begin position="121"/>
        <end position="269"/>
    </location>
</feature>
<organism evidence="4 5">
    <name type="scientific">candidate division WWE3 bacterium CG_4_9_14_3_um_filter_34_6</name>
    <dbReference type="NCBI Taxonomy" id="1975079"/>
    <lineage>
        <taxon>Bacteria</taxon>
        <taxon>Katanobacteria</taxon>
    </lineage>
</organism>
<dbReference type="Pfam" id="PF02661">
    <property type="entry name" value="Fic"/>
    <property type="match status" value="1"/>
</dbReference>
<protein>
    <recommendedName>
        <fullName evidence="3">Fido domain-containing protein</fullName>
    </recommendedName>
</protein>
<evidence type="ECO:0000259" key="3">
    <source>
        <dbReference type="PROSITE" id="PS51459"/>
    </source>
</evidence>
<dbReference type="InterPro" id="IPR036597">
    <property type="entry name" value="Fido-like_dom_sf"/>
</dbReference>
<gene>
    <name evidence="4" type="ORF">CO178_00310</name>
</gene>
<dbReference type="Proteomes" id="UP000230683">
    <property type="component" value="Unassembled WGS sequence"/>
</dbReference>
<dbReference type="EMBL" id="PFWY01000017">
    <property type="protein sequence ID" value="PJA41380.1"/>
    <property type="molecule type" value="Genomic_DNA"/>
</dbReference>